<organism evidence="2 3">
    <name type="scientific">Halobacillus alkaliphilus</name>
    <dbReference type="NCBI Taxonomy" id="396056"/>
    <lineage>
        <taxon>Bacteria</taxon>
        <taxon>Bacillati</taxon>
        <taxon>Bacillota</taxon>
        <taxon>Bacilli</taxon>
        <taxon>Bacillales</taxon>
        <taxon>Bacillaceae</taxon>
        <taxon>Halobacillus</taxon>
    </lineage>
</organism>
<evidence type="ECO:0000313" key="2">
    <source>
        <dbReference type="EMBL" id="SFF98377.1"/>
    </source>
</evidence>
<sequence>MKDKKSIDSLLRTTAHQMDKEIEVEEPSLAYFTDLVQKETEAWYKRLWIELAFLWLTAVLCLSVLAISVVYAPLVFIGIQLLSVIVLFGYFLKESSRTVAWRS</sequence>
<keyword evidence="1" id="KW-0472">Membrane</keyword>
<dbReference type="RefSeq" id="WP_089752034.1">
    <property type="nucleotide sequence ID" value="NZ_FOOG01000017.1"/>
</dbReference>
<keyword evidence="3" id="KW-1185">Reference proteome</keyword>
<dbReference type="OrthoDB" id="2969445at2"/>
<proteinExistence type="predicted"/>
<gene>
    <name evidence="2" type="ORF">SAMN05216353_11725</name>
</gene>
<dbReference type="InterPro" id="IPR035238">
    <property type="entry name" value="DUF5345"/>
</dbReference>
<evidence type="ECO:0000256" key="1">
    <source>
        <dbReference type="SAM" id="Phobius"/>
    </source>
</evidence>
<dbReference type="Pfam" id="PF17280">
    <property type="entry name" value="DUF5345"/>
    <property type="match status" value="1"/>
</dbReference>
<protein>
    <submittedName>
        <fullName evidence="2">Uncharacterized protein</fullName>
    </submittedName>
</protein>
<dbReference type="Proteomes" id="UP000198897">
    <property type="component" value="Unassembled WGS sequence"/>
</dbReference>
<evidence type="ECO:0000313" key="3">
    <source>
        <dbReference type="Proteomes" id="UP000198897"/>
    </source>
</evidence>
<dbReference type="AlphaFoldDB" id="A0A1I2N9J1"/>
<reference evidence="3" key="1">
    <citation type="submission" date="2016-10" db="EMBL/GenBank/DDBJ databases">
        <authorList>
            <person name="Varghese N."/>
            <person name="Submissions S."/>
        </authorList>
    </citation>
    <scope>NUCLEOTIDE SEQUENCE [LARGE SCALE GENOMIC DNA]</scope>
    <source>
        <strain evidence="3">FP5</strain>
    </source>
</reference>
<feature type="transmembrane region" description="Helical" evidence="1">
    <location>
        <begin position="47"/>
        <end position="68"/>
    </location>
</feature>
<feature type="transmembrane region" description="Helical" evidence="1">
    <location>
        <begin position="74"/>
        <end position="92"/>
    </location>
</feature>
<keyword evidence="1" id="KW-1133">Transmembrane helix</keyword>
<keyword evidence="1" id="KW-0812">Transmembrane</keyword>
<accession>A0A1I2N9J1</accession>
<dbReference type="EMBL" id="FOOG01000017">
    <property type="protein sequence ID" value="SFF98377.1"/>
    <property type="molecule type" value="Genomic_DNA"/>
</dbReference>
<name>A0A1I2N9J1_9BACI</name>